<evidence type="ECO:0000256" key="6">
    <source>
        <dbReference type="ARBA" id="ARBA00023237"/>
    </source>
</evidence>
<feature type="region of interest" description="Disordered" evidence="8">
    <location>
        <begin position="38"/>
        <end position="58"/>
    </location>
</feature>
<comment type="subunit">
    <text evidence="7">The basal body constitutes a major portion of the flagellar organelle and consists of four rings (L,P,S, and M) mounted on a central rod.</text>
</comment>
<dbReference type="PRINTS" id="PR01008">
    <property type="entry name" value="FLGLRINGFLGH"/>
</dbReference>
<keyword evidence="10" id="KW-0969">Cilium</keyword>
<evidence type="ECO:0000256" key="3">
    <source>
        <dbReference type="ARBA" id="ARBA00022729"/>
    </source>
</evidence>
<dbReference type="GO" id="GO:0003774">
    <property type="term" value="F:cytoskeletal motor activity"/>
    <property type="evidence" value="ECO:0007669"/>
    <property type="project" value="InterPro"/>
</dbReference>
<dbReference type="GO" id="GO:0009427">
    <property type="term" value="C:bacterial-type flagellum basal body, distal rod, L ring"/>
    <property type="evidence" value="ECO:0007669"/>
    <property type="project" value="InterPro"/>
</dbReference>
<evidence type="ECO:0000256" key="1">
    <source>
        <dbReference type="ARBA" id="ARBA00002591"/>
    </source>
</evidence>
<keyword evidence="6 7" id="KW-0998">Cell outer membrane</keyword>
<evidence type="ECO:0000256" key="5">
    <source>
        <dbReference type="ARBA" id="ARBA00023143"/>
    </source>
</evidence>
<keyword evidence="3 9" id="KW-0732">Signal</keyword>
<dbReference type="GO" id="GO:0009279">
    <property type="term" value="C:cell outer membrane"/>
    <property type="evidence" value="ECO:0007669"/>
    <property type="project" value="UniProtKB-SubCell"/>
</dbReference>
<feature type="signal peptide" evidence="9">
    <location>
        <begin position="1"/>
        <end position="37"/>
    </location>
</feature>
<gene>
    <name evidence="7" type="primary">flgH</name>
    <name evidence="10" type="ORF">I5E68_04110</name>
</gene>
<evidence type="ECO:0000256" key="8">
    <source>
        <dbReference type="SAM" id="MobiDB-lite"/>
    </source>
</evidence>
<evidence type="ECO:0000256" key="9">
    <source>
        <dbReference type="SAM" id="SignalP"/>
    </source>
</evidence>
<dbReference type="HAMAP" id="MF_00415">
    <property type="entry name" value="FlgH"/>
    <property type="match status" value="1"/>
</dbReference>
<dbReference type="InterPro" id="IPR000527">
    <property type="entry name" value="Flag_Lring"/>
</dbReference>
<comment type="similarity">
    <text evidence="2 7">Belongs to the FlgH family.</text>
</comment>
<proteinExistence type="inferred from homology"/>
<dbReference type="GO" id="GO:0071973">
    <property type="term" value="P:bacterial-type flagellum-dependent cell motility"/>
    <property type="evidence" value="ECO:0007669"/>
    <property type="project" value="InterPro"/>
</dbReference>
<comment type="subcellular location">
    <subcellularLocation>
        <location evidence="7">Cell outer membrane</location>
    </subcellularLocation>
    <subcellularLocation>
        <location evidence="7">Bacterial flagellum basal body</location>
    </subcellularLocation>
</comment>
<dbReference type="Proteomes" id="UP000617634">
    <property type="component" value="Unassembled WGS sequence"/>
</dbReference>
<keyword evidence="11" id="KW-1185">Reference proteome</keyword>
<dbReference type="PANTHER" id="PTHR34933">
    <property type="entry name" value="FLAGELLAR L-RING PROTEIN"/>
    <property type="match status" value="1"/>
</dbReference>
<accession>A0A931HA12</accession>
<dbReference type="Pfam" id="PF02107">
    <property type="entry name" value="FlgH"/>
    <property type="match status" value="1"/>
</dbReference>
<evidence type="ECO:0000313" key="10">
    <source>
        <dbReference type="EMBL" id="MBH0112137.1"/>
    </source>
</evidence>
<comment type="function">
    <text evidence="1 7">Assembles around the rod to form the L-ring and probably protects the motor/basal body from shearing forces during rotation.</text>
</comment>
<evidence type="ECO:0000256" key="2">
    <source>
        <dbReference type="ARBA" id="ARBA00006929"/>
    </source>
</evidence>
<sequence>MAPEARHPARSPVVAGCLASLLAMVLAFALAASPAQARKKEPKPSSFEPSLPVRPADPGAAPASGSIFAAAAGYAPLYRGTRAGAVGDPVTIALVETTSASKSVNSKSQKGGAGGIVPPSAGLLSFLNPNALNASSSSSFNGQGSAAQTSALASTLSVTIAEVRSNGTALVRGEKTMLLSQGDEWIRFSGIVRLADIDADNVVPSTRVADAHVEYSGNGALQRASRQGWLGRFFNMISPF</sequence>
<keyword evidence="5 7" id="KW-0975">Bacterial flagellum</keyword>
<evidence type="ECO:0000256" key="7">
    <source>
        <dbReference type="HAMAP-Rule" id="MF_00415"/>
    </source>
</evidence>
<dbReference type="RefSeq" id="WP_197161009.1">
    <property type="nucleotide sequence ID" value="NZ_JADZGI010000001.1"/>
</dbReference>
<evidence type="ECO:0000313" key="11">
    <source>
        <dbReference type="Proteomes" id="UP000617634"/>
    </source>
</evidence>
<dbReference type="AlphaFoldDB" id="A0A931HA12"/>
<dbReference type="PANTHER" id="PTHR34933:SF1">
    <property type="entry name" value="FLAGELLAR L-RING PROTEIN"/>
    <property type="match status" value="1"/>
</dbReference>
<reference evidence="10" key="1">
    <citation type="submission" date="2020-11" db="EMBL/GenBank/DDBJ databases">
        <title>Novosphingobium aureum sp. nov., a marine bacterium isolated from sediment of a salt flat.</title>
        <authorList>
            <person name="Yoo Y."/>
            <person name="Kim J.-J."/>
        </authorList>
    </citation>
    <scope>NUCLEOTIDE SEQUENCE</scope>
    <source>
        <strain evidence="10">YJ-S2-02</strain>
    </source>
</reference>
<keyword evidence="4 7" id="KW-0472">Membrane</keyword>
<protein>
    <recommendedName>
        <fullName evidence="7">Flagellar L-ring protein</fullName>
    </recommendedName>
    <alternativeName>
        <fullName evidence="7">Basal body L-ring protein</fullName>
    </alternativeName>
</protein>
<feature type="chain" id="PRO_5037357774" description="Flagellar L-ring protein" evidence="9">
    <location>
        <begin position="38"/>
        <end position="240"/>
    </location>
</feature>
<organism evidence="10 11">
    <name type="scientific">Novosphingobium aureum</name>
    <dbReference type="NCBI Taxonomy" id="2792964"/>
    <lineage>
        <taxon>Bacteria</taxon>
        <taxon>Pseudomonadati</taxon>
        <taxon>Pseudomonadota</taxon>
        <taxon>Alphaproteobacteria</taxon>
        <taxon>Sphingomonadales</taxon>
        <taxon>Sphingomonadaceae</taxon>
        <taxon>Novosphingobium</taxon>
    </lineage>
</organism>
<dbReference type="EMBL" id="JADZGI010000001">
    <property type="protein sequence ID" value="MBH0112137.1"/>
    <property type="molecule type" value="Genomic_DNA"/>
</dbReference>
<comment type="caution">
    <text evidence="10">The sequence shown here is derived from an EMBL/GenBank/DDBJ whole genome shotgun (WGS) entry which is preliminary data.</text>
</comment>
<name>A0A931HA12_9SPHN</name>
<keyword evidence="10" id="KW-0282">Flagellum</keyword>
<keyword evidence="10" id="KW-0966">Cell projection</keyword>
<evidence type="ECO:0000256" key="4">
    <source>
        <dbReference type="ARBA" id="ARBA00023136"/>
    </source>
</evidence>